<dbReference type="InterPro" id="IPR002100">
    <property type="entry name" value="TF_MADSbox"/>
</dbReference>
<sequence length="247" mass="28726">MTRKKVKLAYITNDVARKATFKKRKKGLLKKVSELSTLCGIQVCAIIYSTYEREPEVWPSPFGVESIISAFRRKSEIDQNKNMVNQESFLRQRITKAEEQVKKQRRENREKEIERVMYRCLVGDQVLQKLSLADLNQLGWLIDKNIKEIGEKMKNSVAAAPKSSMTVINNDRQKVGWSSSPDQDQTHDDHQMANNNMEMQNQQWIADMLRSSDPNIMSFGRNVDHEVHPPPPAFNFENNLWHNFSFP</sequence>
<evidence type="ECO:0000256" key="4">
    <source>
        <dbReference type="ARBA" id="ARBA00023163"/>
    </source>
</evidence>
<keyword evidence="3" id="KW-0238">DNA-binding</keyword>
<dbReference type="Proteomes" id="UP001163823">
    <property type="component" value="Chromosome 11"/>
</dbReference>
<dbReference type="SMART" id="SM00432">
    <property type="entry name" value="MADS"/>
    <property type="match status" value="1"/>
</dbReference>
<dbReference type="KEGG" id="qsa:O6P43_026830"/>
<evidence type="ECO:0000256" key="1">
    <source>
        <dbReference type="ARBA" id="ARBA00004123"/>
    </source>
</evidence>
<dbReference type="Gene3D" id="3.40.1810.10">
    <property type="entry name" value="Transcription factor, MADS-box"/>
    <property type="match status" value="1"/>
</dbReference>
<dbReference type="CDD" id="cd00266">
    <property type="entry name" value="MADS_SRF_like"/>
    <property type="match status" value="1"/>
</dbReference>
<dbReference type="FunFam" id="3.40.1810.10:FF:000018">
    <property type="entry name" value="agamous-like MADS-box protein AGL80"/>
    <property type="match status" value="1"/>
</dbReference>
<keyword evidence="9" id="KW-1185">Reference proteome</keyword>
<dbReference type="InterPro" id="IPR033897">
    <property type="entry name" value="SRF-like_MADS-box"/>
</dbReference>
<dbReference type="Pfam" id="PF00319">
    <property type="entry name" value="SRF-TF"/>
    <property type="match status" value="1"/>
</dbReference>
<keyword evidence="6" id="KW-0175">Coiled coil</keyword>
<dbReference type="PROSITE" id="PS50066">
    <property type="entry name" value="MADS_BOX_2"/>
    <property type="match status" value="1"/>
</dbReference>
<organism evidence="8 9">
    <name type="scientific">Quillaja saponaria</name>
    <name type="common">Soap bark tree</name>
    <dbReference type="NCBI Taxonomy" id="32244"/>
    <lineage>
        <taxon>Eukaryota</taxon>
        <taxon>Viridiplantae</taxon>
        <taxon>Streptophyta</taxon>
        <taxon>Embryophyta</taxon>
        <taxon>Tracheophyta</taxon>
        <taxon>Spermatophyta</taxon>
        <taxon>Magnoliopsida</taxon>
        <taxon>eudicotyledons</taxon>
        <taxon>Gunneridae</taxon>
        <taxon>Pentapetalae</taxon>
        <taxon>rosids</taxon>
        <taxon>fabids</taxon>
        <taxon>Fabales</taxon>
        <taxon>Quillajaceae</taxon>
        <taxon>Quillaja</taxon>
    </lineage>
</organism>
<accession>A0AAD7PD86</accession>
<evidence type="ECO:0000259" key="7">
    <source>
        <dbReference type="PROSITE" id="PS50066"/>
    </source>
</evidence>
<dbReference type="AlphaFoldDB" id="A0AAD7PD86"/>
<name>A0AAD7PD86_QUISA</name>
<feature type="coiled-coil region" evidence="6">
    <location>
        <begin position="80"/>
        <end position="114"/>
    </location>
</feature>
<gene>
    <name evidence="8" type="ORF">O6P43_026830</name>
</gene>
<dbReference type="GO" id="GO:0046983">
    <property type="term" value="F:protein dimerization activity"/>
    <property type="evidence" value="ECO:0007669"/>
    <property type="project" value="InterPro"/>
</dbReference>
<dbReference type="InterPro" id="IPR050142">
    <property type="entry name" value="MADS-box/MEF2_TF"/>
</dbReference>
<dbReference type="GO" id="GO:0000987">
    <property type="term" value="F:cis-regulatory region sequence-specific DNA binding"/>
    <property type="evidence" value="ECO:0007669"/>
    <property type="project" value="InterPro"/>
</dbReference>
<keyword evidence="2" id="KW-0805">Transcription regulation</keyword>
<keyword evidence="5" id="KW-0539">Nucleus</keyword>
<evidence type="ECO:0000256" key="2">
    <source>
        <dbReference type="ARBA" id="ARBA00023015"/>
    </source>
</evidence>
<dbReference type="PRINTS" id="PR00404">
    <property type="entry name" value="MADSDOMAIN"/>
</dbReference>
<evidence type="ECO:0000313" key="9">
    <source>
        <dbReference type="Proteomes" id="UP001163823"/>
    </source>
</evidence>
<evidence type="ECO:0000256" key="3">
    <source>
        <dbReference type="ARBA" id="ARBA00023125"/>
    </source>
</evidence>
<dbReference type="InterPro" id="IPR036879">
    <property type="entry name" value="TF_MADSbox_sf"/>
</dbReference>
<comment type="caution">
    <text evidence="8">The sequence shown here is derived from an EMBL/GenBank/DDBJ whole genome shotgun (WGS) entry which is preliminary data.</text>
</comment>
<comment type="subcellular location">
    <subcellularLocation>
        <location evidence="1">Nucleus</location>
    </subcellularLocation>
</comment>
<dbReference type="SUPFAM" id="SSF55455">
    <property type="entry name" value="SRF-like"/>
    <property type="match status" value="1"/>
</dbReference>
<dbReference type="GO" id="GO:0000981">
    <property type="term" value="F:DNA-binding transcription factor activity, RNA polymerase II-specific"/>
    <property type="evidence" value="ECO:0007669"/>
    <property type="project" value="InterPro"/>
</dbReference>
<feature type="domain" description="MADS-box" evidence="7">
    <location>
        <begin position="1"/>
        <end position="50"/>
    </location>
</feature>
<proteinExistence type="predicted"/>
<keyword evidence="4" id="KW-0804">Transcription</keyword>
<dbReference type="PANTHER" id="PTHR48019">
    <property type="entry name" value="SERUM RESPONSE FACTOR HOMOLOG"/>
    <property type="match status" value="1"/>
</dbReference>
<dbReference type="GO" id="GO:0005634">
    <property type="term" value="C:nucleus"/>
    <property type="evidence" value="ECO:0007669"/>
    <property type="project" value="UniProtKB-SubCell"/>
</dbReference>
<reference evidence="8" key="1">
    <citation type="journal article" date="2023" name="Science">
        <title>Elucidation of the pathway for biosynthesis of saponin adjuvants from the soapbark tree.</title>
        <authorList>
            <person name="Reed J."/>
            <person name="Orme A."/>
            <person name="El-Demerdash A."/>
            <person name="Owen C."/>
            <person name="Martin L.B.B."/>
            <person name="Misra R.C."/>
            <person name="Kikuchi S."/>
            <person name="Rejzek M."/>
            <person name="Martin A.C."/>
            <person name="Harkess A."/>
            <person name="Leebens-Mack J."/>
            <person name="Louveau T."/>
            <person name="Stephenson M.J."/>
            <person name="Osbourn A."/>
        </authorList>
    </citation>
    <scope>NUCLEOTIDE SEQUENCE</scope>
    <source>
        <strain evidence="8">S10</strain>
    </source>
</reference>
<evidence type="ECO:0000256" key="6">
    <source>
        <dbReference type="SAM" id="Coils"/>
    </source>
</evidence>
<evidence type="ECO:0000256" key="5">
    <source>
        <dbReference type="ARBA" id="ARBA00023242"/>
    </source>
</evidence>
<dbReference type="GO" id="GO:0045944">
    <property type="term" value="P:positive regulation of transcription by RNA polymerase II"/>
    <property type="evidence" value="ECO:0007669"/>
    <property type="project" value="InterPro"/>
</dbReference>
<dbReference type="EMBL" id="JARAOO010000011">
    <property type="protein sequence ID" value="KAJ7950669.1"/>
    <property type="molecule type" value="Genomic_DNA"/>
</dbReference>
<protein>
    <submittedName>
        <fullName evidence="8">Agamous-like MADS-box protein</fullName>
    </submittedName>
</protein>
<evidence type="ECO:0000313" key="8">
    <source>
        <dbReference type="EMBL" id="KAJ7950669.1"/>
    </source>
</evidence>